<dbReference type="GeneID" id="111308541"/>
<keyword evidence="1" id="KW-0677">Repeat</keyword>
<evidence type="ECO:0000313" key="4">
    <source>
        <dbReference type="RefSeq" id="XP_022762652.1"/>
    </source>
</evidence>
<keyword evidence="3" id="KW-1185">Reference proteome</keyword>
<dbReference type="Pfam" id="PF01535">
    <property type="entry name" value="PPR"/>
    <property type="match status" value="1"/>
</dbReference>
<proteinExistence type="predicted"/>
<organism evidence="3 4">
    <name type="scientific">Durio zibethinus</name>
    <name type="common">Durian</name>
    <dbReference type="NCBI Taxonomy" id="66656"/>
    <lineage>
        <taxon>Eukaryota</taxon>
        <taxon>Viridiplantae</taxon>
        <taxon>Streptophyta</taxon>
        <taxon>Embryophyta</taxon>
        <taxon>Tracheophyta</taxon>
        <taxon>Spermatophyta</taxon>
        <taxon>Magnoliopsida</taxon>
        <taxon>eudicotyledons</taxon>
        <taxon>Gunneridae</taxon>
        <taxon>Pentapetalae</taxon>
        <taxon>rosids</taxon>
        <taxon>malvids</taxon>
        <taxon>Malvales</taxon>
        <taxon>Malvaceae</taxon>
        <taxon>Helicteroideae</taxon>
        <taxon>Durio</taxon>
    </lineage>
</organism>
<dbReference type="InterPro" id="IPR011990">
    <property type="entry name" value="TPR-like_helical_dom_sf"/>
</dbReference>
<dbReference type="Proteomes" id="UP000515121">
    <property type="component" value="Unplaced"/>
</dbReference>
<protein>
    <submittedName>
        <fullName evidence="4">Pentatricopeptide repeat-containing protein At4g21065-like</fullName>
    </submittedName>
</protein>
<gene>
    <name evidence="4" type="primary">LOC111308541</name>
</gene>
<dbReference type="PROSITE" id="PS51375">
    <property type="entry name" value="PPR"/>
    <property type="match status" value="1"/>
</dbReference>
<evidence type="ECO:0000313" key="3">
    <source>
        <dbReference type="Proteomes" id="UP000515121"/>
    </source>
</evidence>
<sequence>MLSKHPRKQQLVLFLSLEHAVPQTCFYSTTLPTSSSPQNSESFMVKKCISLLQNCGSSKLKLRQIHAFSLKHGFPLNHPDIAKHLIYNLVSLSTPMSYPHKILSCIQTSNVFIWNTMIRGYAESENPKPALELYRQMQAS</sequence>
<dbReference type="RefSeq" id="XP_022762652.1">
    <property type="nucleotide sequence ID" value="XM_022906917.1"/>
</dbReference>
<reference evidence="4" key="1">
    <citation type="submission" date="2025-08" db="UniProtKB">
        <authorList>
            <consortium name="RefSeq"/>
        </authorList>
    </citation>
    <scope>IDENTIFICATION</scope>
    <source>
        <tissue evidence="4">Fruit stalk</tissue>
    </source>
</reference>
<accession>A0A6P6ACS6</accession>
<dbReference type="NCBIfam" id="TIGR00756">
    <property type="entry name" value="PPR"/>
    <property type="match status" value="1"/>
</dbReference>
<dbReference type="InterPro" id="IPR002885">
    <property type="entry name" value="PPR_rpt"/>
</dbReference>
<evidence type="ECO:0000256" key="1">
    <source>
        <dbReference type="ARBA" id="ARBA00022737"/>
    </source>
</evidence>
<feature type="repeat" description="PPR" evidence="2">
    <location>
        <begin position="110"/>
        <end position="140"/>
    </location>
</feature>
<dbReference type="KEGG" id="dzi:111308541"/>
<dbReference type="OrthoDB" id="185373at2759"/>
<dbReference type="AlphaFoldDB" id="A0A6P6ACS6"/>
<name>A0A6P6ACS6_DURZI</name>
<dbReference type="Gene3D" id="1.25.40.10">
    <property type="entry name" value="Tetratricopeptide repeat domain"/>
    <property type="match status" value="1"/>
</dbReference>
<evidence type="ECO:0000256" key="2">
    <source>
        <dbReference type="PROSITE-ProRule" id="PRU00708"/>
    </source>
</evidence>